<feature type="compositionally biased region" description="Polar residues" evidence="1">
    <location>
        <begin position="90"/>
        <end position="100"/>
    </location>
</feature>
<dbReference type="Pfam" id="PF03372">
    <property type="entry name" value="Exo_endo_phos"/>
    <property type="match status" value="1"/>
</dbReference>
<sequence>MFLNTALQFEDVASTGNSIESEASVNDQVVESTKTKKKKVVSVLRHPVINLKKVARMPAKDRKEVLNVLKSKVRKRRQGTSSKGVKVTNGEASNMSGSSEGSACDDWKNWVILHGNEEVAVEDVWVVSGVLRSGRRFVNGSYYDYYFRPSVGASSGLLVMWDVAEVEIHSSFTFDHVLAVQGKFLKSLDEFVLFNWDSISDRVENYVGLNICVCGDFNVVCGLDERRSAVTSSSWLIGSDSFNNFIDRSLLGDLPLVGRRFTWYRGDGHSMSRIDRFLLSEAWCLRWPNSIQIAQLHGLSDHCVIVLSVDDQNWGPKPFRMLKCWVNVPATRSLLVSSGVRCKWKAGPVTY</sequence>
<dbReference type="SUPFAM" id="SSF56219">
    <property type="entry name" value="DNase I-like"/>
    <property type="match status" value="1"/>
</dbReference>
<feature type="domain" description="Endonuclease/exonuclease/phosphatase" evidence="2">
    <location>
        <begin position="191"/>
        <end position="302"/>
    </location>
</feature>
<dbReference type="EnsemblPlants" id="KEH22466">
    <property type="protein sequence ID" value="KEH22466"/>
    <property type="gene ID" value="MTR_7g451000"/>
</dbReference>
<evidence type="ECO:0000313" key="4">
    <source>
        <dbReference type="EnsemblPlants" id="KEH22466"/>
    </source>
</evidence>
<dbReference type="AlphaFoldDB" id="A0A072TZ67"/>
<dbReference type="HOGENOM" id="CLU_000680_36_3_1"/>
<name>A0A072TZ67_MEDTR</name>
<dbReference type="GO" id="GO:0003824">
    <property type="term" value="F:catalytic activity"/>
    <property type="evidence" value="ECO:0007669"/>
    <property type="project" value="InterPro"/>
</dbReference>
<dbReference type="Proteomes" id="UP000002051">
    <property type="component" value="Unassembled WGS sequence"/>
</dbReference>
<evidence type="ECO:0000313" key="5">
    <source>
        <dbReference type="Proteomes" id="UP000002051"/>
    </source>
</evidence>
<keyword evidence="5" id="KW-1185">Reference proteome</keyword>
<accession>A0A072TZ67</accession>
<dbReference type="InterPro" id="IPR005135">
    <property type="entry name" value="Endo/exonuclease/phosphatase"/>
</dbReference>
<dbReference type="EMBL" id="CM001223">
    <property type="protein sequence ID" value="KEH22466.1"/>
    <property type="molecule type" value="Genomic_DNA"/>
</dbReference>
<protein>
    <recommendedName>
        <fullName evidence="2">Endonuclease/exonuclease/phosphatase domain-containing protein</fullName>
    </recommendedName>
</protein>
<reference evidence="3 5" key="1">
    <citation type="journal article" date="2011" name="Nature">
        <title>The Medicago genome provides insight into the evolution of rhizobial symbioses.</title>
        <authorList>
            <person name="Young N.D."/>
            <person name="Debelle F."/>
            <person name="Oldroyd G.E."/>
            <person name="Geurts R."/>
            <person name="Cannon S.B."/>
            <person name="Udvardi M.K."/>
            <person name="Benedito V.A."/>
            <person name="Mayer K.F."/>
            <person name="Gouzy J."/>
            <person name="Schoof H."/>
            <person name="Van de Peer Y."/>
            <person name="Proost S."/>
            <person name="Cook D.R."/>
            <person name="Meyers B.C."/>
            <person name="Spannagl M."/>
            <person name="Cheung F."/>
            <person name="De Mita S."/>
            <person name="Krishnakumar V."/>
            <person name="Gundlach H."/>
            <person name="Zhou S."/>
            <person name="Mudge J."/>
            <person name="Bharti A.K."/>
            <person name="Murray J.D."/>
            <person name="Naoumkina M.A."/>
            <person name="Rosen B."/>
            <person name="Silverstein K.A."/>
            <person name="Tang H."/>
            <person name="Rombauts S."/>
            <person name="Zhao P.X."/>
            <person name="Zhou P."/>
            <person name="Barbe V."/>
            <person name="Bardou P."/>
            <person name="Bechner M."/>
            <person name="Bellec A."/>
            <person name="Berger A."/>
            <person name="Berges H."/>
            <person name="Bidwell S."/>
            <person name="Bisseling T."/>
            <person name="Choisne N."/>
            <person name="Couloux A."/>
            <person name="Denny R."/>
            <person name="Deshpande S."/>
            <person name="Dai X."/>
            <person name="Doyle J.J."/>
            <person name="Dudez A.M."/>
            <person name="Farmer A.D."/>
            <person name="Fouteau S."/>
            <person name="Franken C."/>
            <person name="Gibelin C."/>
            <person name="Gish J."/>
            <person name="Goldstein S."/>
            <person name="Gonzalez A.J."/>
            <person name="Green P.J."/>
            <person name="Hallab A."/>
            <person name="Hartog M."/>
            <person name="Hua A."/>
            <person name="Humphray S.J."/>
            <person name="Jeong D.H."/>
            <person name="Jing Y."/>
            <person name="Jocker A."/>
            <person name="Kenton S.M."/>
            <person name="Kim D.J."/>
            <person name="Klee K."/>
            <person name="Lai H."/>
            <person name="Lang C."/>
            <person name="Lin S."/>
            <person name="Macmil S.L."/>
            <person name="Magdelenat G."/>
            <person name="Matthews L."/>
            <person name="McCorrison J."/>
            <person name="Monaghan E.L."/>
            <person name="Mun J.H."/>
            <person name="Najar F.Z."/>
            <person name="Nicholson C."/>
            <person name="Noirot C."/>
            <person name="O'Bleness M."/>
            <person name="Paule C.R."/>
            <person name="Poulain J."/>
            <person name="Prion F."/>
            <person name="Qin B."/>
            <person name="Qu C."/>
            <person name="Retzel E.F."/>
            <person name="Riddle C."/>
            <person name="Sallet E."/>
            <person name="Samain S."/>
            <person name="Samson N."/>
            <person name="Sanders I."/>
            <person name="Saurat O."/>
            <person name="Scarpelli C."/>
            <person name="Schiex T."/>
            <person name="Segurens B."/>
            <person name="Severin A.J."/>
            <person name="Sherrier D.J."/>
            <person name="Shi R."/>
            <person name="Sims S."/>
            <person name="Singer S.R."/>
            <person name="Sinharoy S."/>
            <person name="Sterck L."/>
            <person name="Viollet A."/>
            <person name="Wang B.B."/>
            <person name="Wang K."/>
            <person name="Wang M."/>
            <person name="Wang X."/>
            <person name="Warfsmann J."/>
            <person name="Weissenbach J."/>
            <person name="White D.D."/>
            <person name="White J.D."/>
            <person name="Wiley G.B."/>
            <person name="Wincker P."/>
            <person name="Xing Y."/>
            <person name="Yang L."/>
            <person name="Yao Z."/>
            <person name="Ying F."/>
            <person name="Zhai J."/>
            <person name="Zhou L."/>
            <person name="Zuber A."/>
            <person name="Denarie J."/>
            <person name="Dixon R.A."/>
            <person name="May G.D."/>
            <person name="Schwartz D.C."/>
            <person name="Rogers J."/>
            <person name="Quetier F."/>
            <person name="Town C.D."/>
            <person name="Roe B.A."/>
        </authorList>
    </citation>
    <scope>NUCLEOTIDE SEQUENCE [LARGE SCALE GENOMIC DNA]</scope>
    <source>
        <strain evidence="3">A17</strain>
        <strain evidence="4 5">cv. Jemalong A17</strain>
    </source>
</reference>
<organism evidence="3 5">
    <name type="scientific">Medicago truncatula</name>
    <name type="common">Barrel medic</name>
    <name type="synonym">Medicago tribuloides</name>
    <dbReference type="NCBI Taxonomy" id="3880"/>
    <lineage>
        <taxon>Eukaryota</taxon>
        <taxon>Viridiplantae</taxon>
        <taxon>Streptophyta</taxon>
        <taxon>Embryophyta</taxon>
        <taxon>Tracheophyta</taxon>
        <taxon>Spermatophyta</taxon>
        <taxon>Magnoliopsida</taxon>
        <taxon>eudicotyledons</taxon>
        <taxon>Gunneridae</taxon>
        <taxon>Pentapetalae</taxon>
        <taxon>rosids</taxon>
        <taxon>fabids</taxon>
        <taxon>Fabales</taxon>
        <taxon>Fabaceae</taxon>
        <taxon>Papilionoideae</taxon>
        <taxon>50 kb inversion clade</taxon>
        <taxon>NPAAA clade</taxon>
        <taxon>Hologalegina</taxon>
        <taxon>IRL clade</taxon>
        <taxon>Trifolieae</taxon>
        <taxon>Medicago</taxon>
    </lineage>
</organism>
<dbReference type="PANTHER" id="PTHR33710">
    <property type="entry name" value="BNAC02G09200D PROTEIN"/>
    <property type="match status" value="1"/>
</dbReference>
<evidence type="ECO:0000313" key="3">
    <source>
        <dbReference type="EMBL" id="KEH22466.1"/>
    </source>
</evidence>
<dbReference type="PANTHER" id="PTHR33710:SF64">
    <property type="entry name" value="ENDONUCLEASE_EXONUCLEASE_PHOSPHATASE DOMAIN-CONTAINING PROTEIN"/>
    <property type="match status" value="1"/>
</dbReference>
<dbReference type="STRING" id="3880.A0A072TZ67"/>
<gene>
    <name evidence="3" type="ordered locus">MTR_7g451000</name>
</gene>
<dbReference type="Gene3D" id="3.60.10.10">
    <property type="entry name" value="Endonuclease/exonuclease/phosphatase"/>
    <property type="match status" value="1"/>
</dbReference>
<evidence type="ECO:0000259" key="2">
    <source>
        <dbReference type="Pfam" id="PF03372"/>
    </source>
</evidence>
<reference evidence="4" key="3">
    <citation type="submission" date="2015-04" db="UniProtKB">
        <authorList>
            <consortium name="EnsemblPlants"/>
        </authorList>
    </citation>
    <scope>IDENTIFICATION</scope>
    <source>
        <strain evidence="4">cv. Jemalong A17</strain>
    </source>
</reference>
<proteinExistence type="predicted"/>
<reference evidence="3 5" key="2">
    <citation type="journal article" date="2014" name="BMC Genomics">
        <title>An improved genome release (version Mt4.0) for the model legume Medicago truncatula.</title>
        <authorList>
            <person name="Tang H."/>
            <person name="Krishnakumar V."/>
            <person name="Bidwell S."/>
            <person name="Rosen B."/>
            <person name="Chan A."/>
            <person name="Zhou S."/>
            <person name="Gentzbittel L."/>
            <person name="Childs K.L."/>
            <person name="Yandell M."/>
            <person name="Gundlach H."/>
            <person name="Mayer K.F."/>
            <person name="Schwartz D.C."/>
            <person name="Town C.D."/>
        </authorList>
    </citation>
    <scope>GENOME REANNOTATION</scope>
    <source>
        <strain evidence="3">A17</strain>
        <strain evidence="4 5">cv. Jemalong A17</strain>
    </source>
</reference>
<evidence type="ECO:0000256" key="1">
    <source>
        <dbReference type="SAM" id="MobiDB-lite"/>
    </source>
</evidence>
<dbReference type="InterPro" id="IPR036691">
    <property type="entry name" value="Endo/exonu/phosph_ase_sf"/>
</dbReference>
<feature type="region of interest" description="Disordered" evidence="1">
    <location>
        <begin position="75"/>
        <end position="100"/>
    </location>
</feature>